<proteinExistence type="predicted"/>
<gene>
    <name evidence="1" type="ORF">LCPAC404_03040</name>
</gene>
<name>A0A481ZEU8_9VIRU</name>
<protein>
    <submittedName>
        <fullName evidence="1">Uncharacterized protein</fullName>
    </submittedName>
</protein>
<dbReference type="EMBL" id="MK500599">
    <property type="protein sequence ID" value="QBK93600.1"/>
    <property type="molecule type" value="Genomic_DNA"/>
</dbReference>
<organism evidence="1">
    <name type="scientific">Pithovirus LCPAC404</name>
    <dbReference type="NCBI Taxonomy" id="2506597"/>
    <lineage>
        <taxon>Viruses</taxon>
        <taxon>Pithoviruses</taxon>
    </lineage>
</organism>
<accession>A0A481ZEU8</accession>
<evidence type="ECO:0000313" key="1">
    <source>
        <dbReference type="EMBL" id="QBK93600.1"/>
    </source>
</evidence>
<reference evidence="1" key="1">
    <citation type="journal article" date="2019" name="MBio">
        <title>Virus Genomes from Deep Sea Sediments Expand the Ocean Megavirome and Support Independent Origins of Viral Gigantism.</title>
        <authorList>
            <person name="Backstrom D."/>
            <person name="Yutin N."/>
            <person name="Jorgensen S.L."/>
            <person name="Dharamshi J."/>
            <person name="Homa F."/>
            <person name="Zaremba-Niedwiedzka K."/>
            <person name="Spang A."/>
            <person name="Wolf Y.I."/>
            <person name="Koonin E.V."/>
            <person name="Ettema T.J."/>
        </authorList>
    </citation>
    <scope>NUCLEOTIDE SEQUENCE</scope>
</reference>
<sequence length="277" mass="32153">MTIIGNYATVSKPLPWFNKTVKTAKKKKTAKVQKVIHPIFVECSKVVGDPFWKDFFIRMSKNKLPKGFRIKGNTLVCHDRTKTKHINFTDDILETASKCMQFLKEIANIMSMTDREEVRRNQIEEMKKANIPKVWSEIKKKKSEKRAAIIQYVSELTREYNLTLFESTDLLTLINLSYFLGQIGNDDVSYEKGHITEIRGLIRIDNKFKLDDEHGKKRYKSRDKEIISNNLRHEYRCSLSDVWAKIIAKKSGLTKAKVLRAITVARTNTERSNTCST</sequence>